<name>A0AAD7MIK3_9AGAR</name>
<reference evidence="2" key="1">
    <citation type="submission" date="2023-03" db="EMBL/GenBank/DDBJ databases">
        <title>Massive genome expansion in bonnet fungi (Mycena s.s.) driven by repeated elements and novel gene families across ecological guilds.</title>
        <authorList>
            <consortium name="Lawrence Berkeley National Laboratory"/>
            <person name="Harder C.B."/>
            <person name="Miyauchi S."/>
            <person name="Viragh M."/>
            <person name="Kuo A."/>
            <person name="Thoen E."/>
            <person name="Andreopoulos B."/>
            <person name="Lu D."/>
            <person name="Skrede I."/>
            <person name="Drula E."/>
            <person name="Henrissat B."/>
            <person name="Morin E."/>
            <person name="Kohler A."/>
            <person name="Barry K."/>
            <person name="LaButti K."/>
            <person name="Morin E."/>
            <person name="Salamov A."/>
            <person name="Lipzen A."/>
            <person name="Mereny Z."/>
            <person name="Hegedus B."/>
            <person name="Baldrian P."/>
            <person name="Stursova M."/>
            <person name="Weitz H."/>
            <person name="Taylor A."/>
            <person name="Grigoriev I.V."/>
            <person name="Nagy L.G."/>
            <person name="Martin F."/>
            <person name="Kauserud H."/>
        </authorList>
    </citation>
    <scope>NUCLEOTIDE SEQUENCE</scope>
    <source>
        <strain evidence="2">CBHHK182m</strain>
    </source>
</reference>
<organism evidence="2 3">
    <name type="scientific">Mycena metata</name>
    <dbReference type="NCBI Taxonomy" id="1033252"/>
    <lineage>
        <taxon>Eukaryota</taxon>
        <taxon>Fungi</taxon>
        <taxon>Dikarya</taxon>
        <taxon>Basidiomycota</taxon>
        <taxon>Agaricomycotina</taxon>
        <taxon>Agaricomycetes</taxon>
        <taxon>Agaricomycetidae</taxon>
        <taxon>Agaricales</taxon>
        <taxon>Marasmiineae</taxon>
        <taxon>Mycenaceae</taxon>
        <taxon>Mycena</taxon>
    </lineage>
</organism>
<dbReference type="EMBL" id="JARKIB010000256">
    <property type="protein sequence ID" value="KAJ7719114.1"/>
    <property type="molecule type" value="Genomic_DNA"/>
</dbReference>
<evidence type="ECO:0000313" key="2">
    <source>
        <dbReference type="EMBL" id="KAJ7719114.1"/>
    </source>
</evidence>
<accession>A0AAD7MIK3</accession>
<keyword evidence="3" id="KW-1185">Reference proteome</keyword>
<protein>
    <recommendedName>
        <fullName evidence="4">Secreted protein</fullName>
    </recommendedName>
</protein>
<gene>
    <name evidence="2" type="ORF">B0H16DRAFT_1607383</name>
</gene>
<dbReference type="Proteomes" id="UP001215598">
    <property type="component" value="Unassembled WGS sequence"/>
</dbReference>
<evidence type="ECO:0000313" key="3">
    <source>
        <dbReference type="Proteomes" id="UP001215598"/>
    </source>
</evidence>
<evidence type="ECO:0008006" key="4">
    <source>
        <dbReference type="Google" id="ProtNLM"/>
    </source>
</evidence>
<proteinExistence type="predicted"/>
<feature type="signal peptide" evidence="1">
    <location>
        <begin position="1"/>
        <end position="17"/>
    </location>
</feature>
<evidence type="ECO:0000256" key="1">
    <source>
        <dbReference type="SAM" id="SignalP"/>
    </source>
</evidence>
<dbReference type="AlphaFoldDB" id="A0AAD7MIK3"/>
<keyword evidence="1" id="KW-0732">Signal</keyword>
<feature type="chain" id="PRO_5042074342" description="Secreted protein" evidence="1">
    <location>
        <begin position="18"/>
        <end position="85"/>
    </location>
</feature>
<comment type="caution">
    <text evidence="2">The sequence shown here is derived from an EMBL/GenBank/DDBJ whole genome shotgun (WGS) entry which is preliminary data.</text>
</comment>
<sequence>MLLVYLLIVCTCYLTTYLPGAKSTRARNTCPSASFSSVRLMRTCASRHLYIWAPNMRDVEIADTESRRALPGFRASRFTVIFSNG</sequence>